<name>A0A3P7J0T3_STRVU</name>
<dbReference type="AlphaFoldDB" id="A0A3P7J0T3"/>
<feature type="chain" id="PRO_5018078934" evidence="1">
    <location>
        <begin position="20"/>
        <end position="126"/>
    </location>
</feature>
<gene>
    <name evidence="2" type="ORF">SVUK_LOCUS8167</name>
</gene>
<dbReference type="OrthoDB" id="5834609at2759"/>
<organism evidence="2 3">
    <name type="scientific">Strongylus vulgaris</name>
    <name type="common">Blood worm</name>
    <dbReference type="NCBI Taxonomy" id="40348"/>
    <lineage>
        <taxon>Eukaryota</taxon>
        <taxon>Metazoa</taxon>
        <taxon>Ecdysozoa</taxon>
        <taxon>Nematoda</taxon>
        <taxon>Chromadorea</taxon>
        <taxon>Rhabditida</taxon>
        <taxon>Rhabditina</taxon>
        <taxon>Rhabditomorpha</taxon>
        <taxon>Strongyloidea</taxon>
        <taxon>Strongylidae</taxon>
        <taxon>Strongylus</taxon>
    </lineage>
</organism>
<reference evidence="2 3" key="1">
    <citation type="submission" date="2018-11" db="EMBL/GenBank/DDBJ databases">
        <authorList>
            <consortium name="Pathogen Informatics"/>
        </authorList>
    </citation>
    <scope>NUCLEOTIDE SEQUENCE [LARGE SCALE GENOMIC DNA]</scope>
</reference>
<evidence type="ECO:0000313" key="3">
    <source>
        <dbReference type="Proteomes" id="UP000270094"/>
    </source>
</evidence>
<dbReference type="EMBL" id="UYYB01029215">
    <property type="protein sequence ID" value="VDM73169.1"/>
    <property type="molecule type" value="Genomic_DNA"/>
</dbReference>
<feature type="signal peptide" evidence="1">
    <location>
        <begin position="1"/>
        <end position="19"/>
    </location>
</feature>
<keyword evidence="3" id="KW-1185">Reference proteome</keyword>
<evidence type="ECO:0000313" key="2">
    <source>
        <dbReference type="EMBL" id="VDM73169.1"/>
    </source>
</evidence>
<keyword evidence="1" id="KW-0732">Signal</keyword>
<evidence type="ECO:0000256" key="1">
    <source>
        <dbReference type="SAM" id="SignalP"/>
    </source>
</evidence>
<dbReference type="Proteomes" id="UP000270094">
    <property type="component" value="Unassembled WGS sequence"/>
</dbReference>
<accession>A0A3P7J0T3</accession>
<protein>
    <submittedName>
        <fullName evidence="2">Uncharacterized protein</fullName>
    </submittedName>
</protein>
<proteinExistence type="predicted"/>
<sequence length="126" mass="14038">MENFFLLFGFLTAVPFTFSCVATDPGSAAPRTTTTRPPVTTTAFAQTTTTTRAGTNRFIIQVERITFFYFWVLYEKFFSRLETPDPASGCLRLTAICTAQAGFFAFMEFNVIEGGPAENQNMGQVR</sequence>